<keyword evidence="4" id="KW-1185">Reference proteome</keyword>
<dbReference type="InterPro" id="IPR008826">
    <property type="entry name" value="Se-bd"/>
</dbReference>
<dbReference type="PANTHER" id="PTHR23300:SF0">
    <property type="entry name" value="METHANETHIOL OXIDASE"/>
    <property type="match status" value="1"/>
</dbReference>
<gene>
    <name evidence="3" type="ORF">V9T40_014200</name>
</gene>
<comment type="caution">
    <text evidence="3">The sequence shown here is derived from an EMBL/GenBank/DDBJ whole genome shotgun (WGS) entry which is preliminary data.</text>
</comment>
<comment type="similarity">
    <text evidence="1">Belongs to the selenium-binding protein family.</text>
</comment>
<dbReference type="Pfam" id="PF05694">
    <property type="entry name" value="SBP56"/>
    <property type="match status" value="1"/>
</dbReference>
<evidence type="ECO:0000313" key="4">
    <source>
        <dbReference type="Proteomes" id="UP001367676"/>
    </source>
</evidence>
<keyword evidence="2" id="KW-0711">Selenium</keyword>
<dbReference type="PANTHER" id="PTHR23300">
    <property type="entry name" value="METHANETHIOL OXIDASE"/>
    <property type="match status" value="1"/>
</dbReference>
<organism evidence="3 4">
    <name type="scientific">Parthenolecanium corni</name>
    <dbReference type="NCBI Taxonomy" id="536013"/>
    <lineage>
        <taxon>Eukaryota</taxon>
        <taxon>Metazoa</taxon>
        <taxon>Ecdysozoa</taxon>
        <taxon>Arthropoda</taxon>
        <taxon>Hexapoda</taxon>
        <taxon>Insecta</taxon>
        <taxon>Pterygota</taxon>
        <taxon>Neoptera</taxon>
        <taxon>Paraneoptera</taxon>
        <taxon>Hemiptera</taxon>
        <taxon>Sternorrhyncha</taxon>
        <taxon>Coccoidea</taxon>
        <taxon>Coccidae</taxon>
        <taxon>Parthenolecanium</taxon>
    </lineage>
</organism>
<proteinExistence type="inferred from homology"/>
<dbReference type="EMBL" id="JBBCAQ010000033">
    <property type="protein sequence ID" value="KAK7582755.1"/>
    <property type="molecule type" value="Genomic_DNA"/>
</dbReference>
<dbReference type="Proteomes" id="UP001367676">
    <property type="component" value="Unassembled WGS sequence"/>
</dbReference>
<reference evidence="3 4" key="1">
    <citation type="submission" date="2024-03" db="EMBL/GenBank/DDBJ databases">
        <title>Adaptation during the transition from Ophiocordyceps entomopathogen to insect associate is accompanied by gene loss and intensified selection.</title>
        <authorList>
            <person name="Ward C.M."/>
            <person name="Onetto C.A."/>
            <person name="Borneman A.R."/>
        </authorList>
    </citation>
    <scope>NUCLEOTIDE SEQUENCE [LARGE SCALE GENOMIC DNA]</scope>
    <source>
        <strain evidence="3">AWRI1</strain>
        <tissue evidence="3">Single Adult Female</tissue>
    </source>
</reference>
<evidence type="ECO:0000256" key="1">
    <source>
        <dbReference type="ARBA" id="ARBA00005606"/>
    </source>
</evidence>
<evidence type="ECO:0008006" key="5">
    <source>
        <dbReference type="Google" id="ProtNLM"/>
    </source>
</evidence>
<evidence type="ECO:0000256" key="2">
    <source>
        <dbReference type="ARBA" id="ARBA00023266"/>
    </source>
</evidence>
<dbReference type="AlphaFoldDB" id="A0AAN9TQH7"/>
<evidence type="ECO:0000313" key="3">
    <source>
        <dbReference type="EMBL" id="KAK7582755.1"/>
    </source>
</evidence>
<protein>
    <recommendedName>
        <fullName evidence="5">Methanethiol oxidase</fullName>
    </recommendedName>
</protein>
<name>A0AAN9TQH7_9HEMI</name>
<dbReference type="SUPFAM" id="SSF75011">
    <property type="entry name" value="3-carboxy-cis,cis-mucoante lactonizing enzyme"/>
    <property type="match status" value="1"/>
</dbReference>
<dbReference type="GO" id="GO:0008430">
    <property type="term" value="F:selenium binding"/>
    <property type="evidence" value="ECO:0007669"/>
    <property type="project" value="InterPro"/>
</dbReference>
<sequence length="481" mass="54368">MATQTGPGYKTPLDAFRYGAREKILYVICINPEPKKRPTPDYLAVIDVDPSSSTYSQVINRTYMKYVGDELHHFGWNSCSSCYDDPTKKRNKIIIPAIGSDRIYILNVDDLKAPVIEKVIEPEEVRKHGITTMHTTHCSPNGEILISSMGDNDANGKGEFLVIDEHSMKIKGTWTNGERAKFGYDFWYQPYYDVMISSEWGAPSSFKCGFCPEHVDKAELYGRSLNVFSWSKRKLIQTIDLGPEGTTPLEIRFLHNPKADQGFVGCGLHANIYRFFRKSDETWDAEKVISVPHKKVEGYNSPEISGMITDILISMDDKYLYFNNWLHGDVRQYDITNPSKPKLVGQLFLGGKLLKDGPIKIIEDPDNKGLQNPVFVKGRRLLGGPQMMQLSLDGKRLYMSTALYSPWDHQFYPETVTAGSTLVKIDVNTEIGGLTLDPDFLIDFGKEPEGPYFAHEIRYPGGDCTSDIYLPEPDSCCCSRK</sequence>
<accession>A0AAN9TQH7</accession>